<dbReference type="AlphaFoldDB" id="A0A1A8W7F5"/>
<sequence>MKNVQFYKTSFEHITRICPDVGVEHALVNSGTKIEETRKGEREREREKKKEQVKGQTKVQKISPFERSIFIQYHCATTECVHPRGKEATGGIKCRRNSLVPVSIGANACLRKVQRSPGAGA</sequence>
<dbReference type="EMBL" id="FLQU01000656">
    <property type="protein sequence ID" value="SBS88741.1"/>
    <property type="molecule type" value="Genomic_DNA"/>
</dbReference>
<dbReference type="Proteomes" id="UP000078560">
    <property type="component" value="Unassembled WGS sequence"/>
</dbReference>
<reference evidence="3" key="1">
    <citation type="submission" date="2016-05" db="EMBL/GenBank/DDBJ databases">
        <authorList>
            <person name="Naeem Raeece"/>
        </authorList>
    </citation>
    <scope>NUCLEOTIDE SEQUENCE [LARGE SCALE GENOMIC DNA]</scope>
</reference>
<organism evidence="2 3">
    <name type="scientific">Plasmodium ovale curtisi</name>
    <dbReference type="NCBI Taxonomy" id="864141"/>
    <lineage>
        <taxon>Eukaryota</taxon>
        <taxon>Sar</taxon>
        <taxon>Alveolata</taxon>
        <taxon>Apicomplexa</taxon>
        <taxon>Aconoidasida</taxon>
        <taxon>Haemosporida</taxon>
        <taxon>Plasmodiidae</taxon>
        <taxon>Plasmodium</taxon>
        <taxon>Plasmodium (Plasmodium)</taxon>
    </lineage>
</organism>
<evidence type="ECO:0000313" key="3">
    <source>
        <dbReference type="Proteomes" id="UP000078560"/>
    </source>
</evidence>
<feature type="compositionally biased region" description="Basic and acidic residues" evidence="1">
    <location>
        <begin position="33"/>
        <end position="53"/>
    </location>
</feature>
<proteinExistence type="predicted"/>
<name>A0A1A8W7F5_PLAOA</name>
<evidence type="ECO:0000313" key="2">
    <source>
        <dbReference type="EMBL" id="SBS88741.1"/>
    </source>
</evidence>
<accession>A0A1A8W7F5</accession>
<protein>
    <submittedName>
        <fullName evidence="2">Uncharacterized protein</fullName>
    </submittedName>
</protein>
<feature type="region of interest" description="Disordered" evidence="1">
    <location>
        <begin position="32"/>
        <end position="59"/>
    </location>
</feature>
<gene>
    <name evidence="2" type="ORF">POVCU2_0050170</name>
</gene>
<evidence type="ECO:0000256" key="1">
    <source>
        <dbReference type="SAM" id="MobiDB-lite"/>
    </source>
</evidence>